<dbReference type="PANTHER" id="PTHR15360:SF5">
    <property type="entry name" value="PLATELET-DERIVED GROWTH FACTOR RECEPTOR-LIKE PROTEIN"/>
    <property type="match status" value="1"/>
</dbReference>
<evidence type="ECO:0000259" key="1">
    <source>
        <dbReference type="PROSITE" id="PS50835"/>
    </source>
</evidence>
<dbReference type="InterPro" id="IPR007110">
    <property type="entry name" value="Ig-like_dom"/>
</dbReference>
<evidence type="ECO:0000313" key="3">
    <source>
        <dbReference type="Proteomes" id="UP000075884"/>
    </source>
</evidence>
<dbReference type="InterPro" id="IPR013783">
    <property type="entry name" value="Ig-like_fold"/>
</dbReference>
<dbReference type="SUPFAM" id="SSF48726">
    <property type="entry name" value="Immunoglobulin"/>
    <property type="match status" value="3"/>
</dbReference>
<dbReference type="Gene3D" id="2.60.40.10">
    <property type="entry name" value="Immunoglobulins"/>
    <property type="match status" value="2"/>
</dbReference>
<dbReference type="EnsemblMetazoa" id="ADIR010838-RA">
    <property type="protein sequence ID" value="ADIR010838-PA"/>
    <property type="gene ID" value="ADIR010838"/>
</dbReference>
<name>A0A182NT48_9DIPT</name>
<organism evidence="2 3">
    <name type="scientific">Anopheles dirus</name>
    <dbReference type="NCBI Taxonomy" id="7168"/>
    <lineage>
        <taxon>Eukaryota</taxon>
        <taxon>Metazoa</taxon>
        <taxon>Ecdysozoa</taxon>
        <taxon>Arthropoda</taxon>
        <taxon>Hexapoda</taxon>
        <taxon>Insecta</taxon>
        <taxon>Pterygota</taxon>
        <taxon>Neoptera</taxon>
        <taxon>Endopterygota</taxon>
        <taxon>Diptera</taxon>
        <taxon>Nematocera</taxon>
        <taxon>Culicoidea</taxon>
        <taxon>Culicidae</taxon>
        <taxon>Anophelinae</taxon>
        <taxon>Anopheles</taxon>
    </lineage>
</organism>
<dbReference type="InterPro" id="IPR036179">
    <property type="entry name" value="Ig-like_dom_sf"/>
</dbReference>
<dbReference type="PANTHER" id="PTHR15360">
    <property type="entry name" value="PLATELET-DERIVED GROWTH FACTOR RECEPTOR LIKE"/>
    <property type="match status" value="1"/>
</dbReference>
<sequence>MGNVSAKMVGMYYCVNKESYYKNRHLTLDKLVKMRQASMIYIFVNEPFLPLVPIDGIVFKVYKGDFFVSPCKPTLPNVDVELYRSNEAEYLMRPSIQSDIEGSVPFGELIHLECKVNITAGVNLSMKWVIPQNKTLMKTIESNIRSGPLKVVRTKGAEHMFTMSGELIIQKAIQANMGSYRCIVEDQNGNKNSKSFELYLHEPPEDYVMLREENNRSVINVRRNADGIIPPIDIAFEYRSYPASIIYYWQSDNGKSILAMYNGKYKLSHTDTHVKLRINEPNVFDTDIYTVFVTAGNATQSLRMEVYVHAKPIVQMQSKFVKTGEQVLFLCRSIGFPRPEITFLFQPCSNKNKWTNCSSQAPAASGWDSPGGKAETKFAKSRVLYHSAMEPGVVYCKATNSEGSEVTQADLLVSNLADAITMEIEHPRETITVGDNVTALPSYTITQTTLRSHEMALI</sequence>
<dbReference type="PIRSF" id="PIRSF000615">
    <property type="entry name" value="TyrPK_CSF1-R"/>
    <property type="match status" value="1"/>
</dbReference>
<dbReference type="InterPro" id="IPR042495">
    <property type="entry name" value="PDGFRL"/>
</dbReference>
<reference evidence="3" key="1">
    <citation type="submission" date="2013-03" db="EMBL/GenBank/DDBJ databases">
        <title>The Genome Sequence of Anopheles dirus WRAIR2.</title>
        <authorList>
            <consortium name="The Broad Institute Genomics Platform"/>
            <person name="Neafsey D.E."/>
            <person name="Walton C."/>
            <person name="Walker B."/>
            <person name="Young S.K."/>
            <person name="Zeng Q."/>
            <person name="Gargeya S."/>
            <person name="Fitzgerald M."/>
            <person name="Haas B."/>
            <person name="Abouelleil A."/>
            <person name="Allen A.W."/>
            <person name="Alvarado L."/>
            <person name="Arachchi H.M."/>
            <person name="Berlin A.M."/>
            <person name="Chapman S.B."/>
            <person name="Gainer-Dewar J."/>
            <person name="Goldberg J."/>
            <person name="Griggs A."/>
            <person name="Gujja S."/>
            <person name="Hansen M."/>
            <person name="Howarth C."/>
            <person name="Imamovic A."/>
            <person name="Ireland A."/>
            <person name="Larimer J."/>
            <person name="McCowan C."/>
            <person name="Murphy C."/>
            <person name="Pearson M."/>
            <person name="Poon T.W."/>
            <person name="Priest M."/>
            <person name="Roberts A."/>
            <person name="Saif S."/>
            <person name="Shea T."/>
            <person name="Sisk P."/>
            <person name="Sykes S."/>
            <person name="Wortman J."/>
            <person name="Nusbaum C."/>
            <person name="Birren B."/>
        </authorList>
    </citation>
    <scope>NUCLEOTIDE SEQUENCE [LARGE SCALE GENOMIC DNA]</scope>
    <source>
        <strain evidence="3">WRAIR2</strain>
    </source>
</reference>
<dbReference type="AlphaFoldDB" id="A0A182NT48"/>
<dbReference type="VEuPathDB" id="VectorBase:ADIR010838"/>
<feature type="domain" description="Ig-like" evidence="1">
    <location>
        <begin position="94"/>
        <end position="197"/>
    </location>
</feature>
<protein>
    <submittedName>
        <fullName evidence="2">Ig-like domain-containing protein</fullName>
    </submittedName>
</protein>
<accession>A0A182NT48</accession>
<dbReference type="PROSITE" id="PS50835">
    <property type="entry name" value="IG_LIKE"/>
    <property type="match status" value="1"/>
</dbReference>
<evidence type="ECO:0000313" key="2">
    <source>
        <dbReference type="EnsemblMetazoa" id="ADIR010838-PA"/>
    </source>
</evidence>
<keyword evidence="3" id="KW-1185">Reference proteome</keyword>
<reference evidence="2" key="2">
    <citation type="submission" date="2020-05" db="UniProtKB">
        <authorList>
            <consortium name="EnsemblMetazoa"/>
        </authorList>
    </citation>
    <scope>IDENTIFICATION</scope>
    <source>
        <strain evidence="2">WRAIR2</strain>
    </source>
</reference>
<dbReference type="Proteomes" id="UP000075884">
    <property type="component" value="Unassembled WGS sequence"/>
</dbReference>
<dbReference type="STRING" id="7168.A0A182NT48"/>
<proteinExistence type="predicted"/>